<evidence type="ECO:0000256" key="2">
    <source>
        <dbReference type="ARBA" id="ARBA00022553"/>
    </source>
</evidence>
<name>A0A1W2FLY2_KIBAR</name>
<dbReference type="SUPFAM" id="SSF47336">
    <property type="entry name" value="ACP-like"/>
    <property type="match status" value="1"/>
</dbReference>
<dbReference type="Pfam" id="PF00550">
    <property type="entry name" value="PP-binding"/>
    <property type="match status" value="1"/>
</dbReference>
<accession>A0A1W2FLY2</accession>
<dbReference type="Gene3D" id="1.10.1200.10">
    <property type="entry name" value="ACP-like"/>
    <property type="match status" value="1"/>
</dbReference>
<dbReference type="Proteomes" id="UP000192674">
    <property type="component" value="Unassembled WGS sequence"/>
</dbReference>
<dbReference type="AlphaFoldDB" id="A0A1W2FLY2"/>
<evidence type="ECO:0000259" key="3">
    <source>
        <dbReference type="PROSITE" id="PS50075"/>
    </source>
</evidence>
<dbReference type="InterPro" id="IPR009081">
    <property type="entry name" value="PP-bd_ACP"/>
</dbReference>
<sequence>MDERFTRLLKPFLQYLHGQEITADSQLRALGLDSMKSIELLFAIEDEFGVSLPDEDLNDDTFATAGSLWRAVASAPSTSDAA</sequence>
<proteinExistence type="predicted"/>
<organism evidence="4 5">
    <name type="scientific">Kibdelosporangium aridum</name>
    <dbReference type="NCBI Taxonomy" id="2030"/>
    <lineage>
        <taxon>Bacteria</taxon>
        <taxon>Bacillati</taxon>
        <taxon>Actinomycetota</taxon>
        <taxon>Actinomycetes</taxon>
        <taxon>Pseudonocardiales</taxon>
        <taxon>Pseudonocardiaceae</taxon>
        <taxon>Kibdelosporangium</taxon>
    </lineage>
</organism>
<reference evidence="4 5" key="1">
    <citation type="submission" date="2017-04" db="EMBL/GenBank/DDBJ databases">
        <authorList>
            <person name="Afonso C.L."/>
            <person name="Miller P.J."/>
            <person name="Scott M.A."/>
            <person name="Spackman E."/>
            <person name="Goraichik I."/>
            <person name="Dimitrov K.M."/>
            <person name="Suarez D.L."/>
            <person name="Swayne D.E."/>
        </authorList>
    </citation>
    <scope>NUCLEOTIDE SEQUENCE [LARGE SCALE GENOMIC DNA]</scope>
    <source>
        <strain evidence="4 5">DSM 43828</strain>
    </source>
</reference>
<dbReference type="PROSITE" id="PS50075">
    <property type="entry name" value="CARRIER"/>
    <property type="match status" value="1"/>
</dbReference>
<dbReference type="EMBL" id="FWXV01000008">
    <property type="protein sequence ID" value="SMD22987.1"/>
    <property type="molecule type" value="Genomic_DNA"/>
</dbReference>
<keyword evidence="2" id="KW-0597">Phosphoprotein</keyword>
<evidence type="ECO:0000256" key="1">
    <source>
        <dbReference type="ARBA" id="ARBA00022450"/>
    </source>
</evidence>
<keyword evidence="1" id="KW-0596">Phosphopantetheine</keyword>
<evidence type="ECO:0000313" key="4">
    <source>
        <dbReference type="EMBL" id="SMD22987.1"/>
    </source>
</evidence>
<feature type="domain" description="Carrier" evidence="3">
    <location>
        <begin position="1"/>
        <end position="76"/>
    </location>
</feature>
<dbReference type="RefSeq" id="WP_084431801.1">
    <property type="nucleotide sequence ID" value="NZ_FWXV01000008.1"/>
</dbReference>
<protein>
    <submittedName>
        <fullName evidence="4">Acyl carrier protein</fullName>
    </submittedName>
</protein>
<dbReference type="PROSITE" id="PS00012">
    <property type="entry name" value="PHOSPHOPANTETHEINE"/>
    <property type="match status" value="1"/>
</dbReference>
<evidence type="ECO:0000313" key="5">
    <source>
        <dbReference type="Proteomes" id="UP000192674"/>
    </source>
</evidence>
<dbReference type="OrthoDB" id="2665189at2"/>
<dbReference type="InterPro" id="IPR006162">
    <property type="entry name" value="Ppantetheine_attach_site"/>
</dbReference>
<dbReference type="InterPro" id="IPR036736">
    <property type="entry name" value="ACP-like_sf"/>
</dbReference>
<keyword evidence="5" id="KW-1185">Reference proteome</keyword>
<gene>
    <name evidence="4" type="ORF">SAMN05661093_07768</name>
</gene>